<dbReference type="RefSeq" id="WP_151675345.1">
    <property type="nucleotide sequence ID" value="NZ_BKCG01000012.1"/>
</dbReference>
<protein>
    <submittedName>
        <fullName evidence="2">Uncharacterized protein</fullName>
    </submittedName>
</protein>
<evidence type="ECO:0000313" key="3">
    <source>
        <dbReference type="Proteomes" id="UP000326509"/>
    </source>
</evidence>
<comment type="caution">
    <text evidence="2">The sequence shown here is derived from an EMBL/GenBank/DDBJ whole genome shotgun (WGS) entry which is preliminary data.</text>
</comment>
<dbReference type="Proteomes" id="UP000326509">
    <property type="component" value="Unassembled WGS sequence"/>
</dbReference>
<reference evidence="2 3" key="1">
    <citation type="submission" date="2019-08" db="EMBL/GenBank/DDBJ databases">
        <title>Draft genome sequence of Ulvibacter marinus type strain NBRC 109484.</title>
        <authorList>
            <person name="Kawano K."/>
            <person name="Ushijima N."/>
            <person name="Kihara M."/>
            <person name="Itoh H."/>
        </authorList>
    </citation>
    <scope>NUCLEOTIDE SEQUENCE [LARGE SCALE GENOMIC DNA]</scope>
    <source>
        <strain evidence="2 3">NBRC 109484</strain>
    </source>
</reference>
<accession>A0A5J4J4G0</accession>
<name>A0A5J4J4G0_9FLAO</name>
<evidence type="ECO:0000313" key="2">
    <source>
        <dbReference type="EMBL" id="GER60918.1"/>
    </source>
</evidence>
<keyword evidence="1" id="KW-0472">Membrane</keyword>
<organism evidence="2 3">
    <name type="scientific">Patiriisocius marinus</name>
    <dbReference type="NCBI Taxonomy" id="1397112"/>
    <lineage>
        <taxon>Bacteria</taxon>
        <taxon>Pseudomonadati</taxon>
        <taxon>Bacteroidota</taxon>
        <taxon>Flavobacteriia</taxon>
        <taxon>Flavobacteriales</taxon>
        <taxon>Flavobacteriaceae</taxon>
        <taxon>Patiriisocius</taxon>
    </lineage>
</organism>
<evidence type="ECO:0000256" key="1">
    <source>
        <dbReference type="SAM" id="Phobius"/>
    </source>
</evidence>
<feature type="transmembrane region" description="Helical" evidence="1">
    <location>
        <begin position="16"/>
        <end position="36"/>
    </location>
</feature>
<feature type="transmembrane region" description="Helical" evidence="1">
    <location>
        <begin position="135"/>
        <end position="155"/>
    </location>
</feature>
<keyword evidence="1" id="KW-1133">Transmembrane helix</keyword>
<keyword evidence="1" id="KW-0812">Transmembrane</keyword>
<sequence>MQFNGLLQTFPSHVKLFITAFVVVLTVGYVTGLTFVSQTDSDSPNGIEENYLGNEEVEDAQVMKFEKGAREMLTIIHTHILSMSFIFFLLGSLVAMTSLPRKLKSFLMVEPFVSILLTFGGIWLLWMGYHWMKYIVMFSGILMTAVYFLGVLAILRDLVKKPNQ</sequence>
<keyword evidence="3" id="KW-1185">Reference proteome</keyword>
<dbReference type="OrthoDB" id="1188781at2"/>
<feature type="transmembrane region" description="Helical" evidence="1">
    <location>
        <begin position="72"/>
        <end position="95"/>
    </location>
</feature>
<proteinExistence type="predicted"/>
<feature type="transmembrane region" description="Helical" evidence="1">
    <location>
        <begin position="107"/>
        <end position="129"/>
    </location>
</feature>
<dbReference type="AlphaFoldDB" id="A0A5J4J4G0"/>
<dbReference type="EMBL" id="BKCG01000012">
    <property type="protein sequence ID" value="GER60918.1"/>
    <property type="molecule type" value="Genomic_DNA"/>
</dbReference>
<gene>
    <name evidence="2" type="ORF">ULMA_30260</name>
</gene>